<evidence type="ECO:0000313" key="17">
    <source>
        <dbReference type="Proteomes" id="UP000245081"/>
    </source>
</evidence>
<sequence length="285" mass="30947">MKLILGAMVIIGCILGGYVWEEGKILALVQPAELVIIGGSALGAFIISNSVHTLKKCLHGLGELFTGSKYNRALYTETLSLLYAILQKVRKEGMMGIESDVDDPYRSPVFARFPKVLAHKRIVDFIRDYFLIMTSGVMNVYEIENLIEVDMEASAHAARKPHQALTFLSDSLPAFGIVAAVMGVVVTMGAIGGPPEVLGHKVAAALVGTFLGILLSYGFLGPAAKYMESIAEDEEQYFTCIKTCIIAHLNGYPAKMAIEFARVSIAPDIRPSSTELDQLLQSAKY</sequence>
<dbReference type="InterPro" id="IPR002898">
    <property type="entry name" value="MotA_ExbB_proton_chnl"/>
</dbReference>
<keyword evidence="17" id="KW-1185">Reference proteome</keyword>
<dbReference type="InterPro" id="IPR022522">
    <property type="entry name" value="Flagellar_motor_stator_MotA"/>
</dbReference>
<keyword evidence="8" id="KW-0283">Flagellar rotation</keyword>
<feature type="domain" description="Motility protein A N-terminal" evidence="15">
    <location>
        <begin position="4"/>
        <end position="93"/>
    </location>
</feature>
<dbReference type="PROSITE" id="PS01307">
    <property type="entry name" value="MOTA"/>
    <property type="match status" value="1"/>
</dbReference>
<keyword evidence="9" id="KW-0375">Hydrogen ion transport</keyword>
<dbReference type="PANTHER" id="PTHR30433">
    <property type="entry name" value="CHEMOTAXIS PROTEIN MOTA"/>
    <property type="match status" value="1"/>
</dbReference>
<keyword evidence="4" id="KW-1003">Cell membrane</keyword>
<feature type="transmembrane region" description="Helical" evidence="13">
    <location>
        <begin position="172"/>
        <end position="192"/>
    </location>
</feature>
<keyword evidence="10 13" id="KW-1133">Transmembrane helix</keyword>
<dbReference type="NCBIfam" id="TIGR03818">
    <property type="entry name" value="MotA1"/>
    <property type="match status" value="1"/>
</dbReference>
<keyword evidence="12 13" id="KW-0472">Membrane</keyword>
<comment type="subcellular location">
    <subcellularLocation>
        <location evidence="1">Cell inner membrane</location>
        <topology evidence="1">Multi-pass membrane protein</topology>
    </subcellularLocation>
</comment>
<evidence type="ECO:0000256" key="11">
    <source>
        <dbReference type="ARBA" id="ARBA00023065"/>
    </source>
</evidence>
<dbReference type="InterPro" id="IPR047055">
    <property type="entry name" value="MotA-like"/>
</dbReference>
<dbReference type="Pfam" id="PF01618">
    <property type="entry name" value="MotA_ExbB"/>
    <property type="match status" value="1"/>
</dbReference>
<feature type="transmembrane region" description="Helical" evidence="13">
    <location>
        <begin position="26"/>
        <end position="47"/>
    </location>
</feature>
<dbReference type="AlphaFoldDB" id="A0A2R5FBD5"/>
<evidence type="ECO:0000256" key="12">
    <source>
        <dbReference type="ARBA" id="ARBA00023136"/>
    </source>
</evidence>
<evidence type="ECO:0000256" key="4">
    <source>
        <dbReference type="ARBA" id="ARBA00022475"/>
    </source>
</evidence>
<comment type="similarity">
    <text evidence="2">Belongs to the MotA family.</text>
</comment>
<evidence type="ECO:0000256" key="1">
    <source>
        <dbReference type="ARBA" id="ARBA00004429"/>
    </source>
</evidence>
<proteinExistence type="inferred from homology"/>
<evidence type="ECO:0000256" key="6">
    <source>
        <dbReference type="ARBA" id="ARBA00022519"/>
    </source>
</evidence>
<gene>
    <name evidence="16" type="primary">motA</name>
    <name evidence="16" type="ORF">NMK_2732</name>
</gene>
<dbReference type="Pfam" id="PF20560">
    <property type="entry name" value="MotA_N"/>
    <property type="match status" value="1"/>
</dbReference>
<reference evidence="16 17" key="1">
    <citation type="journal article" date="2018" name="Environ. Microbiol.">
        <title>Isolation and genomic characterization of Novimethylophilus kurashikiensis gen. nov. sp. nov., a new lanthanide-dependent methylotrophic species of Methylophilaceae.</title>
        <authorList>
            <person name="Lv H."/>
            <person name="Sahin N."/>
            <person name="Tani A."/>
        </authorList>
    </citation>
    <scope>NUCLEOTIDE SEQUENCE [LARGE SCALE GENOMIC DNA]</scope>
    <source>
        <strain evidence="16 17">La2-4</strain>
    </source>
</reference>
<comment type="caution">
    <text evidence="16">The sequence shown here is derived from an EMBL/GenBank/DDBJ whole genome shotgun (WGS) entry which is preliminary data.</text>
</comment>
<dbReference type="EMBL" id="BDOQ01000013">
    <property type="protein sequence ID" value="GBG15129.1"/>
    <property type="molecule type" value="Genomic_DNA"/>
</dbReference>
<keyword evidence="6" id="KW-0997">Cell inner membrane</keyword>
<evidence type="ECO:0000256" key="9">
    <source>
        <dbReference type="ARBA" id="ARBA00022781"/>
    </source>
</evidence>
<evidence type="ECO:0000256" key="3">
    <source>
        <dbReference type="ARBA" id="ARBA00022448"/>
    </source>
</evidence>
<evidence type="ECO:0000256" key="13">
    <source>
        <dbReference type="SAM" id="Phobius"/>
    </source>
</evidence>
<evidence type="ECO:0000256" key="5">
    <source>
        <dbReference type="ARBA" id="ARBA00022500"/>
    </source>
</evidence>
<dbReference type="GO" id="GO:1902600">
    <property type="term" value="P:proton transmembrane transport"/>
    <property type="evidence" value="ECO:0007669"/>
    <property type="project" value="UniProtKB-KW"/>
</dbReference>
<evidence type="ECO:0000259" key="14">
    <source>
        <dbReference type="Pfam" id="PF01618"/>
    </source>
</evidence>
<name>A0A2R5FBD5_9PROT</name>
<keyword evidence="11" id="KW-0406">Ion transport</keyword>
<dbReference type="PANTHER" id="PTHR30433:SF4">
    <property type="entry name" value="MOTILITY PROTEIN A"/>
    <property type="match status" value="1"/>
</dbReference>
<evidence type="ECO:0000313" key="16">
    <source>
        <dbReference type="EMBL" id="GBG15129.1"/>
    </source>
</evidence>
<feature type="domain" description="MotA/TolQ/ExbB proton channel" evidence="14">
    <location>
        <begin position="140"/>
        <end position="237"/>
    </location>
</feature>
<dbReference type="InterPro" id="IPR000540">
    <property type="entry name" value="Flag_MotA_CS"/>
</dbReference>
<keyword evidence="7 13" id="KW-0812">Transmembrane</keyword>
<dbReference type="InterPro" id="IPR046786">
    <property type="entry name" value="MotA_N"/>
</dbReference>
<evidence type="ECO:0000256" key="2">
    <source>
        <dbReference type="ARBA" id="ARBA00008038"/>
    </source>
</evidence>
<organism evidence="16 17">
    <name type="scientific">Novimethylophilus kurashikiensis</name>
    <dbReference type="NCBI Taxonomy" id="1825523"/>
    <lineage>
        <taxon>Bacteria</taxon>
        <taxon>Pseudomonadati</taxon>
        <taxon>Pseudomonadota</taxon>
        <taxon>Betaproteobacteria</taxon>
        <taxon>Nitrosomonadales</taxon>
        <taxon>Methylophilaceae</taxon>
        <taxon>Novimethylophilus</taxon>
    </lineage>
</organism>
<dbReference type="RefSeq" id="WP_109016285.1">
    <property type="nucleotide sequence ID" value="NZ_BDOQ01000013.1"/>
</dbReference>
<keyword evidence="5" id="KW-0145">Chemotaxis</keyword>
<evidence type="ECO:0000259" key="15">
    <source>
        <dbReference type="Pfam" id="PF20560"/>
    </source>
</evidence>
<dbReference type="GO" id="GO:0071978">
    <property type="term" value="P:bacterial-type flagellum-dependent swarming motility"/>
    <property type="evidence" value="ECO:0007669"/>
    <property type="project" value="InterPro"/>
</dbReference>
<protein>
    <submittedName>
        <fullName evidence="16">Chemotaxis protein MotA</fullName>
    </submittedName>
</protein>
<evidence type="ECO:0000256" key="8">
    <source>
        <dbReference type="ARBA" id="ARBA00022779"/>
    </source>
</evidence>
<dbReference type="GO" id="GO:0005886">
    <property type="term" value="C:plasma membrane"/>
    <property type="evidence" value="ECO:0007669"/>
    <property type="project" value="UniProtKB-SubCell"/>
</dbReference>
<dbReference type="Proteomes" id="UP000245081">
    <property type="component" value="Unassembled WGS sequence"/>
</dbReference>
<accession>A0A2R5FBD5</accession>
<dbReference type="OrthoDB" id="9782603at2"/>
<dbReference type="GO" id="GO:0006935">
    <property type="term" value="P:chemotaxis"/>
    <property type="evidence" value="ECO:0007669"/>
    <property type="project" value="UniProtKB-KW"/>
</dbReference>
<evidence type="ECO:0000256" key="10">
    <source>
        <dbReference type="ARBA" id="ARBA00022989"/>
    </source>
</evidence>
<keyword evidence="3" id="KW-0813">Transport</keyword>
<evidence type="ECO:0000256" key="7">
    <source>
        <dbReference type="ARBA" id="ARBA00022692"/>
    </source>
</evidence>
<feature type="transmembrane region" description="Helical" evidence="13">
    <location>
        <begin position="198"/>
        <end position="220"/>
    </location>
</feature>